<name>Q82WD3_NITEU</name>
<dbReference type="PANTHER" id="PTHR44119:SF4">
    <property type="entry name" value="AEROBIC COBALTOCHELATASE SUBUNIT COBN"/>
    <property type="match status" value="1"/>
</dbReference>
<dbReference type="InterPro" id="IPR003672">
    <property type="entry name" value="CobN/Mg_chltase"/>
</dbReference>
<feature type="region of interest" description="Disordered" evidence="1">
    <location>
        <begin position="262"/>
        <end position="318"/>
    </location>
</feature>
<keyword evidence="2" id="KW-1133">Transmembrane helix</keyword>
<dbReference type="NCBIfam" id="NF004644">
    <property type="entry name" value="PRK05989.2-2"/>
    <property type="match status" value="1"/>
</dbReference>
<dbReference type="CDD" id="cd10150">
    <property type="entry name" value="CobN_like"/>
    <property type="match status" value="1"/>
</dbReference>
<keyword evidence="2" id="KW-0812">Transmembrane</keyword>
<keyword evidence="5" id="KW-1185">Reference proteome</keyword>
<feature type="domain" description="CobN/magnesium chelatase" evidence="3">
    <location>
        <begin position="337"/>
        <end position="1285"/>
    </location>
</feature>
<feature type="compositionally biased region" description="Gly residues" evidence="1">
    <location>
        <begin position="280"/>
        <end position="291"/>
    </location>
</feature>
<evidence type="ECO:0000313" key="4">
    <source>
        <dbReference type="EMBL" id="CAD84668.1"/>
    </source>
</evidence>
<organism evidence="4 5">
    <name type="scientific">Nitrosomonas europaea (strain ATCC 19718 / CIP 103999 / KCTC 2705 / NBRC 14298)</name>
    <dbReference type="NCBI Taxonomy" id="228410"/>
    <lineage>
        <taxon>Bacteria</taxon>
        <taxon>Pseudomonadati</taxon>
        <taxon>Pseudomonadota</taxon>
        <taxon>Betaproteobacteria</taxon>
        <taxon>Nitrosomonadales</taxon>
        <taxon>Nitrosomonadaceae</taxon>
        <taxon>Nitrosomonas</taxon>
    </lineage>
</organism>
<dbReference type="PANTHER" id="PTHR44119">
    <property type="entry name" value="MAGNESIUM-CHELATASE SUBUNIT CHLH, CHLOROPLASTIC"/>
    <property type="match status" value="1"/>
</dbReference>
<evidence type="ECO:0000256" key="2">
    <source>
        <dbReference type="SAM" id="Phobius"/>
    </source>
</evidence>
<dbReference type="HOGENOM" id="CLU_002017_4_1_4"/>
<evidence type="ECO:0000256" key="1">
    <source>
        <dbReference type="SAM" id="MobiDB-lite"/>
    </source>
</evidence>
<feature type="transmembrane region" description="Helical" evidence="2">
    <location>
        <begin position="1363"/>
        <end position="1381"/>
    </location>
</feature>
<proteinExistence type="predicted"/>
<dbReference type="STRING" id="228410.NE0757"/>
<evidence type="ECO:0000313" key="5">
    <source>
        <dbReference type="Proteomes" id="UP000001416"/>
    </source>
</evidence>
<dbReference type="Pfam" id="PF02514">
    <property type="entry name" value="CobN-Mg_chel"/>
    <property type="match status" value="2"/>
</dbReference>
<dbReference type="eggNOG" id="COG1429">
    <property type="taxonomic scope" value="Bacteria"/>
</dbReference>
<dbReference type="PhylomeDB" id="Q82WD3"/>
<accession>Q82WD3</accession>
<gene>
    <name evidence="4" type="ordered locus">NE0757</name>
</gene>
<dbReference type="Proteomes" id="UP000001416">
    <property type="component" value="Chromosome"/>
</dbReference>
<keyword evidence="2" id="KW-0472">Membrane</keyword>
<reference evidence="4 5" key="1">
    <citation type="journal article" date="2003" name="J. Bacteriol.">
        <title>Complete genome sequence of the ammonia-oxidizing bacterium and obligate chemolithoautotroph Nitrosomonas europaea.</title>
        <authorList>
            <person name="Chain P."/>
            <person name="Lamerdin J."/>
            <person name="Larimer F."/>
            <person name="Regala W."/>
            <person name="Land M."/>
            <person name="Hauser L."/>
            <person name="Hooper A."/>
            <person name="Klotz M."/>
            <person name="Norton J."/>
            <person name="Sayavedra-Soto L."/>
            <person name="Arciero D."/>
            <person name="Hommes N."/>
            <person name="Whittaker M."/>
            <person name="Arp D."/>
        </authorList>
    </citation>
    <scope>NUCLEOTIDE SEQUENCE [LARGE SCALE GENOMIC DNA]</scope>
    <source>
        <strain evidence="5">ATCC 19718 / CIP 103999 / KCTC 2705 / NBRC 14298</strain>
    </source>
</reference>
<feature type="compositionally biased region" description="Polar residues" evidence="1">
    <location>
        <begin position="262"/>
        <end position="271"/>
    </location>
</feature>
<sequence length="1399" mass="158364">MYQSDGGNRFTFFVHDNRYMKRIFLLITLILLAPAAFAHKVALLSTQFVLEHKFRLMQAASEGSGIDLHWVQADREGEEGVRKALAEARLVIIDAPRAEDQAQIEHIAGKLLRETAVPVVTFQTFGGQISPIRLAPEIAERLYGYYVAGQKVNRERLFHYLRIWMQGGDLSEVPPPADLPDGGIYHPGHADSIFPTLPEYLNWWEKQMADPALERPVIAMEIPSTYIADGQTRMLDEVVSALEQAGALPLVFYRSTRISRGSTVQVSGSNESNRRPGATGNRGFGERGSAGAGADNSRENPVDIVQPRGSADFPNPAERRNITIDEPLITYQGKIIPQVILVNTFLGSAPENRKAWHQALGIPAINVLSYRGGTRTDYLKDSAGIGSYFVPFTLTTAEYIGLQDPVVLTTNEGGEFVPLPEQLDLLVGKAINLARLSLRANADKRVALLFWNHPPGEKNQGASNLNVPRSLEYLVEHLRSEGYAFEAVTEQQMIDTVGQMLRPAYRAGGIPELMRTPHWDFLPLARYRAWYATLPESVRNDIEARWGNPEESVWLAHKDSVNGFVIPRMQLGNLVVMPQPSRGEMAGMEEEKKLFHDTRQPPGHAYLASYLWIREQFSADAIVHFGTHGTQEWTPGKERGLWAYDYPNILVGNLPVIYPYIVDNIGEAIHVKRRGRGVIISHQTPAFSPAGLSDDFVRLNDLIREYQSLDQGLVRDNNRKLIIEQAVRMNIHQDMQWKVADLERNFDNFLRDIEDYLEDLGTAQQPLGLHTLGRDAEQAHQISNVMQMLGQPLYDLLGIEDARTLLREDYRKIQQSEPYRFVETYVFSDQPLNDINDPGLRAMAERGRTFRMNLHAAPEIDSIVKGLSSRWIDPSYGGDPIRNPDALPTGRNMYGFDPGRVPTRAAYEAGGQAVEQLIASYKLTHDKFPEKLAFSMWSTETMRHLGMLEAQIFYAMGVRPVWDEGGRVTGMEVIPLSELGRPRIDTVISLTGLYRDQFPNVMERFNQAITLLAEQDEPDSDNPIRANTRRIRAQLKKLGVTPETAREFALTRIFGNESGDYSTRLTQATLASDKWDEKDGKLENLYLSRMSWAYGPNPAHWSQKLTDGKGNEINAYAEHLRGTSAAVFSRSSNLRGLLDTDHPFEYLGGISMAVRHLDGTSPQLYISNLRDPARARLESAEKFMARELRAVYQHPNWIREMQKEGYSGTLQMLDTINNFWGWQVMDRNITRDDQWEEFHQSYIADRYNLDMRDWFEKSNPAALAQIAERMLEAIRKDYWEASEQTRRELVEVYTDIANRHDIQTDNATFKAYVAELAAGYGLNTPDTPVESQANPQPEPQQTADIVRGQQMVETPVQPMIEEILWNYAWLLIGIIAAGAVYQSWRTYRERQAFSGLKLS</sequence>
<dbReference type="KEGG" id="neu:NE0757"/>
<evidence type="ECO:0000259" key="3">
    <source>
        <dbReference type="Pfam" id="PF02514"/>
    </source>
</evidence>
<dbReference type="EMBL" id="AL954747">
    <property type="protein sequence ID" value="CAD84668.1"/>
    <property type="molecule type" value="Genomic_DNA"/>
</dbReference>
<protein>
    <submittedName>
        <fullName evidence="4">CobN/magnesium chelatase</fullName>
    </submittedName>
</protein>
<feature type="domain" description="CobN/magnesium chelatase" evidence="3">
    <location>
        <begin position="144"/>
        <end position="256"/>
    </location>
</feature>